<dbReference type="RefSeq" id="WP_119816966.1">
    <property type="nucleotide sequence ID" value="NZ_CP025066.1"/>
</dbReference>
<reference evidence="2" key="1">
    <citation type="submission" date="2017-11" db="EMBL/GenBank/DDBJ databases">
        <title>Phenotypic and genomic properties of facultatively anaerobic sulfur-reducing natronoarchaea from hypersaline soda lakes.</title>
        <authorList>
            <person name="Sorokin D.Y."/>
            <person name="Kublanov I.V."/>
            <person name="Roman P."/>
            <person name="Sinninghe Damste J.S."/>
            <person name="Golyshin P.N."/>
            <person name="Rojo D."/>
            <person name="Ciordia S."/>
            <person name="Mena M.D.C."/>
            <person name="Ferrer M."/>
            <person name="Messina E."/>
            <person name="Smedile F."/>
            <person name="La Spada G."/>
            <person name="La Cono V."/>
            <person name="Yakimov M.M."/>
        </authorList>
    </citation>
    <scope>NUCLEOTIDE SEQUENCE [LARGE SCALE GENOMIC DNA]</scope>
    <source>
        <strain evidence="2">AArc-Sl</strain>
    </source>
</reference>
<evidence type="ECO:0000313" key="1">
    <source>
        <dbReference type="EMBL" id="AUX09040.1"/>
    </source>
</evidence>
<keyword evidence="2" id="KW-1185">Reference proteome</keyword>
<dbReference type="AlphaFoldDB" id="A0A343TIW8"/>
<dbReference type="Proteomes" id="UP000263012">
    <property type="component" value="Chromosome"/>
</dbReference>
<sequence length="99" mass="10694">MDADPSPAALLEAETTRLCGRCLDALDGEDEPFEAAKTIVPRLGAHWRDDHAEFGFWTPQLLEAGVPPTGRSFITAGGAHRTGARTCCSSPTWKASLRR</sequence>
<protein>
    <submittedName>
        <fullName evidence="1">Uncharacterized protein</fullName>
    </submittedName>
</protein>
<proteinExistence type="predicted"/>
<organism evidence="1 2">
    <name type="scientific">Halalkaliarchaeum desulfuricum</name>
    <dbReference type="NCBI Taxonomy" id="2055893"/>
    <lineage>
        <taxon>Archaea</taxon>
        <taxon>Methanobacteriati</taxon>
        <taxon>Methanobacteriota</taxon>
        <taxon>Stenosarchaea group</taxon>
        <taxon>Halobacteria</taxon>
        <taxon>Halobacteriales</taxon>
        <taxon>Haloferacaceae</taxon>
        <taxon>Halalkaliarchaeum</taxon>
    </lineage>
</organism>
<dbReference type="GeneID" id="37877759"/>
<accession>A0A343TIW8</accession>
<gene>
    <name evidence="1" type="ORF">AArcSl_1409</name>
</gene>
<dbReference type="KEGG" id="hdf:AArcSl_1409"/>
<dbReference type="OrthoDB" id="217324at2157"/>
<dbReference type="EMBL" id="CP025066">
    <property type="protein sequence ID" value="AUX09040.1"/>
    <property type="molecule type" value="Genomic_DNA"/>
</dbReference>
<name>A0A343TIW8_9EURY</name>
<evidence type="ECO:0000313" key="2">
    <source>
        <dbReference type="Proteomes" id="UP000263012"/>
    </source>
</evidence>